<proteinExistence type="predicted"/>
<feature type="transmembrane region" description="Helical" evidence="2">
    <location>
        <begin position="130"/>
        <end position="150"/>
    </location>
</feature>
<reference evidence="3" key="1">
    <citation type="journal article" date="2020" name="Nature">
        <title>Giant virus diversity and host interactions through global metagenomics.</title>
        <authorList>
            <person name="Schulz F."/>
            <person name="Roux S."/>
            <person name="Paez-Espino D."/>
            <person name="Jungbluth S."/>
            <person name="Walsh D.A."/>
            <person name="Denef V.J."/>
            <person name="McMahon K.D."/>
            <person name="Konstantinidis K.T."/>
            <person name="Eloe-Fadrosh E.A."/>
            <person name="Kyrpides N.C."/>
            <person name="Woyke T."/>
        </authorList>
    </citation>
    <scope>NUCLEOTIDE SEQUENCE</scope>
    <source>
        <strain evidence="3">GVMAG-M-3300027804-47</strain>
    </source>
</reference>
<evidence type="ECO:0000256" key="2">
    <source>
        <dbReference type="SAM" id="Phobius"/>
    </source>
</evidence>
<evidence type="ECO:0000256" key="1">
    <source>
        <dbReference type="SAM" id="MobiDB-lite"/>
    </source>
</evidence>
<sequence>MPRKSKNTKSLSKTLKSLSPIPGTPGGPGGVNSPVNPLSSSSKSTAMLFAIFVGLLGLVINIYALVWIFKLEEIPECKCSESWMRTYIKYYLHASIPVMIITTLINMYLYSNSLTQADLANNSLFTAYRIFAGFVGLFGFANIAIAIVFINKLKEINCECSEDIKREIYFIYNIIGAAFVGLAVLFSLMALPIAFLMMRK</sequence>
<organism evidence="3">
    <name type="scientific">viral metagenome</name>
    <dbReference type="NCBI Taxonomy" id="1070528"/>
    <lineage>
        <taxon>unclassified sequences</taxon>
        <taxon>metagenomes</taxon>
        <taxon>organismal metagenomes</taxon>
    </lineage>
</organism>
<dbReference type="EMBL" id="MN740481">
    <property type="protein sequence ID" value="QHU29126.1"/>
    <property type="molecule type" value="Genomic_DNA"/>
</dbReference>
<feature type="transmembrane region" description="Helical" evidence="2">
    <location>
        <begin position="46"/>
        <end position="69"/>
    </location>
</feature>
<name>A0A6C0LDU3_9ZZZZ</name>
<keyword evidence="2" id="KW-0812">Transmembrane</keyword>
<keyword evidence="2" id="KW-0472">Membrane</keyword>
<feature type="transmembrane region" description="Helical" evidence="2">
    <location>
        <begin position="170"/>
        <end position="198"/>
    </location>
</feature>
<feature type="region of interest" description="Disordered" evidence="1">
    <location>
        <begin position="1"/>
        <end position="36"/>
    </location>
</feature>
<feature type="transmembrane region" description="Helical" evidence="2">
    <location>
        <begin position="90"/>
        <end position="110"/>
    </location>
</feature>
<protein>
    <submittedName>
        <fullName evidence="3">Uncharacterized protein</fullName>
    </submittedName>
</protein>
<evidence type="ECO:0000313" key="3">
    <source>
        <dbReference type="EMBL" id="QHU29126.1"/>
    </source>
</evidence>
<accession>A0A6C0LDU3</accession>
<feature type="compositionally biased region" description="Low complexity" evidence="1">
    <location>
        <begin position="8"/>
        <end position="21"/>
    </location>
</feature>
<dbReference type="AlphaFoldDB" id="A0A6C0LDU3"/>
<keyword evidence="2" id="KW-1133">Transmembrane helix</keyword>